<proteinExistence type="predicted"/>
<sequence length="75" mass="8947">MWTPDRGQFSWSPDPRTMETPIHDLRGRIWTDHKLELEPEMFFLKEENLLMIRDSTSAFLLRPLSRNALTIYGLQ</sequence>
<dbReference type="Proteomes" id="UP001620626">
    <property type="component" value="Unassembled WGS sequence"/>
</dbReference>
<comment type="caution">
    <text evidence="1">The sequence shown here is derived from an EMBL/GenBank/DDBJ whole genome shotgun (WGS) entry which is preliminary data.</text>
</comment>
<reference evidence="1 2" key="1">
    <citation type="submission" date="2024-10" db="EMBL/GenBank/DDBJ databases">
        <authorList>
            <person name="Kim D."/>
        </authorList>
    </citation>
    <scope>NUCLEOTIDE SEQUENCE [LARGE SCALE GENOMIC DNA]</scope>
    <source>
        <strain evidence="1">BH-2024</strain>
    </source>
</reference>
<evidence type="ECO:0000313" key="1">
    <source>
        <dbReference type="EMBL" id="KAL3082450.1"/>
    </source>
</evidence>
<protein>
    <submittedName>
        <fullName evidence="1">Uncharacterized protein</fullName>
    </submittedName>
</protein>
<keyword evidence="2" id="KW-1185">Reference proteome</keyword>
<organism evidence="1 2">
    <name type="scientific">Heterodera trifolii</name>
    <dbReference type="NCBI Taxonomy" id="157864"/>
    <lineage>
        <taxon>Eukaryota</taxon>
        <taxon>Metazoa</taxon>
        <taxon>Ecdysozoa</taxon>
        <taxon>Nematoda</taxon>
        <taxon>Chromadorea</taxon>
        <taxon>Rhabditida</taxon>
        <taxon>Tylenchina</taxon>
        <taxon>Tylenchomorpha</taxon>
        <taxon>Tylenchoidea</taxon>
        <taxon>Heteroderidae</taxon>
        <taxon>Heteroderinae</taxon>
        <taxon>Heterodera</taxon>
    </lineage>
</organism>
<dbReference type="EMBL" id="JBICBT010001109">
    <property type="protein sequence ID" value="KAL3082450.1"/>
    <property type="molecule type" value="Genomic_DNA"/>
</dbReference>
<dbReference type="AlphaFoldDB" id="A0ABD2IXT0"/>
<evidence type="ECO:0000313" key="2">
    <source>
        <dbReference type="Proteomes" id="UP001620626"/>
    </source>
</evidence>
<accession>A0ABD2IXT0</accession>
<name>A0ABD2IXT0_9BILA</name>
<gene>
    <name evidence="1" type="ORF">niasHT_032515</name>
</gene>